<evidence type="ECO:0000313" key="6">
    <source>
        <dbReference type="Proteomes" id="UP001497383"/>
    </source>
</evidence>
<accession>A0ABP0ZNW4</accession>
<dbReference type="InterPro" id="IPR035979">
    <property type="entry name" value="RBD_domain_sf"/>
</dbReference>
<dbReference type="PANTHER" id="PTHR23236">
    <property type="entry name" value="EUKARYOTIC TRANSLATION INITIATION FACTOR 4B/4H"/>
    <property type="match status" value="1"/>
</dbReference>
<sequence>MSEEEEKPHEQESQEQSQQEQQGQSQSQERRRGSVQRPVESEEERLERLARQEEIDSRSVYVGNVDYQSTPDQVEKFLKVVGEVQRVTILFDKYTGLSKGYAYVEFVNLASVERAVNEIHGKEFRGREIRVTPKRTNLPGFRKRGGARGNGGFRGKSRGGGSGGFRRPRRGGGYGGDGGNGGNGGNGGRGSTKVVATAEAAGGENSKE</sequence>
<dbReference type="PROSITE" id="PS50102">
    <property type="entry name" value="RRM"/>
    <property type="match status" value="1"/>
</dbReference>
<feature type="region of interest" description="Disordered" evidence="3">
    <location>
        <begin position="1"/>
        <end position="50"/>
    </location>
</feature>
<evidence type="ECO:0000313" key="5">
    <source>
        <dbReference type="EMBL" id="CAK9439502.1"/>
    </source>
</evidence>
<dbReference type="Pfam" id="PF00076">
    <property type="entry name" value="RRM_1"/>
    <property type="match status" value="1"/>
</dbReference>
<dbReference type="InterPro" id="IPR012677">
    <property type="entry name" value="Nucleotide-bd_a/b_plait_sf"/>
</dbReference>
<feature type="region of interest" description="Disordered" evidence="3">
    <location>
        <begin position="136"/>
        <end position="208"/>
    </location>
</feature>
<keyword evidence="1 2" id="KW-0694">RNA-binding</keyword>
<gene>
    <name evidence="5" type="ORF">LODBEIA_P36020</name>
</gene>
<dbReference type="PANTHER" id="PTHR23236:SF12">
    <property type="entry name" value="EUKARYOTIC INITIATION FACTOR 4B-RELATED"/>
    <property type="match status" value="1"/>
</dbReference>
<protein>
    <recommendedName>
        <fullName evidence="4">RRM domain-containing protein</fullName>
    </recommendedName>
</protein>
<feature type="compositionally biased region" description="Basic and acidic residues" evidence="3">
    <location>
        <begin position="1"/>
        <end position="12"/>
    </location>
</feature>
<dbReference type="SUPFAM" id="SSF54928">
    <property type="entry name" value="RNA-binding domain, RBD"/>
    <property type="match status" value="1"/>
</dbReference>
<dbReference type="EMBL" id="OZ022408">
    <property type="protein sequence ID" value="CAK9439502.1"/>
    <property type="molecule type" value="Genomic_DNA"/>
</dbReference>
<evidence type="ECO:0000256" key="3">
    <source>
        <dbReference type="SAM" id="MobiDB-lite"/>
    </source>
</evidence>
<evidence type="ECO:0000259" key="4">
    <source>
        <dbReference type="PROSITE" id="PS50102"/>
    </source>
</evidence>
<dbReference type="RefSeq" id="XP_066830540.1">
    <property type="nucleotide sequence ID" value="XM_066973731.1"/>
</dbReference>
<dbReference type="SMART" id="SM00360">
    <property type="entry name" value="RRM"/>
    <property type="match status" value="1"/>
</dbReference>
<evidence type="ECO:0000256" key="2">
    <source>
        <dbReference type="PROSITE-ProRule" id="PRU00176"/>
    </source>
</evidence>
<organism evidence="5 6">
    <name type="scientific">Lodderomyces beijingensis</name>
    <dbReference type="NCBI Taxonomy" id="1775926"/>
    <lineage>
        <taxon>Eukaryota</taxon>
        <taxon>Fungi</taxon>
        <taxon>Dikarya</taxon>
        <taxon>Ascomycota</taxon>
        <taxon>Saccharomycotina</taxon>
        <taxon>Pichiomycetes</taxon>
        <taxon>Debaryomycetaceae</taxon>
        <taxon>Candida/Lodderomyces clade</taxon>
        <taxon>Lodderomyces</taxon>
    </lineage>
</organism>
<feature type="domain" description="RRM" evidence="4">
    <location>
        <begin position="58"/>
        <end position="136"/>
    </location>
</feature>
<reference evidence="5 6" key="1">
    <citation type="submission" date="2024-03" db="EMBL/GenBank/DDBJ databases">
        <authorList>
            <person name="Brejova B."/>
        </authorList>
    </citation>
    <scope>NUCLEOTIDE SEQUENCE [LARGE SCALE GENOMIC DNA]</scope>
    <source>
        <strain evidence="5 6">CBS 14171</strain>
    </source>
</reference>
<dbReference type="GeneID" id="92208798"/>
<name>A0ABP0ZNW4_9ASCO</name>
<dbReference type="Gene3D" id="3.30.70.330">
    <property type="match status" value="1"/>
</dbReference>
<feature type="compositionally biased region" description="Low complexity" evidence="3">
    <location>
        <begin position="14"/>
        <end position="27"/>
    </location>
</feature>
<dbReference type="InterPro" id="IPR000504">
    <property type="entry name" value="RRM_dom"/>
</dbReference>
<keyword evidence="6" id="KW-1185">Reference proteome</keyword>
<evidence type="ECO:0000256" key="1">
    <source>
        <dbReference type="ARBA" id="ARBA00022884"/>
    </source>
</evidence>
<proteinExistence type="predicted"/>
<feature type="compositionally biased region" description="Gly residues" evidence="3">
    <location>
        <begin position="171"/>
        <end position="190"/>
    </location>
</feature>
<feature type="compositionally biased region" description="Gly residues" evidence="3">
    <location>
        <begin position="147"/>
        <end position="164"/>
    </location>
</feature>
<dbReference type="Proteomes" id="UP001497383">
    <property type="component" value="Chromosome 4"/>
</dbReference>